<feature type="transmembrane region" description="Helical" evidence="1">
    <location>
        <begin position="112"/>
        <end position="131"/>
    </location>
</feature>
<feature type="transmembrane region" description="Helical" evidence="1">
    <location>
        <begin position="185"/>
        <end position="203"/>
    </location>
</feature>
<keyword evidence="1" id="KW-1133">Transmembrane helix</keyword>
<name>A0A839GD43_9BACT</name>
<sequence>MSQHLEHLETLKEIRSIMDRSSRFMSLSGLAGIFAGVYAFAGAGAVKWYLEKHNILARTVYTVRPNWDTILFLSAVAVTVMAATIITGIYLTTRKARKANQSLWDKQAQLMLINLFIPLAAGGFFCLVLLYHKVYFLIAPCMLIFYGLALLNGSKYTVRDIHYLGLLEIALGLLASFFIGYGLLAWTIGFGVLHILYGSIMYFKYERGA</sequence>
<proteinExistence type="predicted"/>
<feature type="transmembrane region" description="Helical" evidence="1">
    <location>
        <begin position="137"/>
        <end position="154"/>
    </location>
</feature>
<keyword evidence="3" id="KW-1185">Reference proteome</keyword>
<dbReference type="Proteomes" id="UP000563094">
    <property type="component" value="Unassembled WGS sequence"/>
</dbReference>
<dbReference type="AlphaFoldDB" id="A0A839GD43"/>
<organism evidence="2 3">
    <name type="scientific">Rufibacter quisquiliarum</name>
    <dbReference type="NCBI Taxonomy" id="1549639"/>
    <lineage>
        <taxon>Bacteria</taxon>
        <taxon>Pseudomonadati</taxon>
        <taxon>Bacteroidota</taxon>
        <taxon>Cytophagia</taxon>
        <taxon>Cytophagales</taxon>
        <taxon>Hymenobacteraceae</taxon>
        <taxon>Rufibacter</taxon>
    </lineage>
</organism>
<feature type="transmembrane region" description="Helical" evidence="1">
    <location>
        <begin position="161"/>
        <end position="179"/>
    </location>
</feature>
<feature type="transmembrane region" description="Helical" evidence="1">
    <location>
        <begin position="70"/>
        <end position="91"/>
    </location>
</feature>
<dbReference type="EMBL" id="JACJIQ010000007">
    <property type="protein sequence ID" value="MBA9077514.1"/>
    <property type="molecule type" value="Genomic_DNA"/>
</dbReference>
<feature type="transmembrane region" description="Helical" evidence="1">
    <location>
        <begin position="24"/>
        <end position="50"/>
    </location>
</feature>
<accession>A0A839GD43</accession>
<protein>
    <submittedName>
        <fullName evidence="2">Putative lysophospholipase L1 biosynthesis ABC-type transport system permease subunit</fullName>
    </submittedName>
</protein>
<gene>
    <name evidence="2" type="ORF">FHS90_002227</name>
</gene>
<evidence type="ECO:0000313" key="2">
    <source>
        <dbReference type="EMBL" id="MBA9077514.1"/>
    </source>
</evidence>
<evidence type="ECO:0000256" key="1">
    <source>
        <dbReference type="SAM" id="Phobius"/>
    </source>
</evidence>
<keyword evidence="1" id="KW-0472">Membrane</keyword>
<reference evidence="2 3" key="1">
    <citation type="submission" date="2020-08" db="EMBL/GenBank/DDBJ databases">
        <title>Genomic Encyclopedia of Type Strains, Phase IV (KMG-IV): sequencing the most valuable type-strain genomes for metagenomic binning, comparative biology and taxonomic classification.</title>
        <authorList>
            <person name="Goeker M."/>
        </authorList>
    </citation>
    <scope>NUCLEOTIDE SEQUENCE [LARGE SCALE GENOMIC DNA]</scope>
    <source>
        <strain evidence="2 3">DSM 29854</strain>
    </source>
</reference>
<comment type="caution">
    <text evidence="2">The sequence shown here is derived from an EMBL/GenBank/DDBJ whole genome shotgun (WGS) entry which is preliminary data.</text>
</comment>
<keyword evidence="1" id="KW-0812">Transmembrane</keyword>
<evidence type="ECO:0000313" key="3">
    <source>
        <dbReference type="Proteomes" id="UP000563094"/>
    </source>
</evidence>
<dbReference type="RefSeq" id="WP_182513026.1">
    <property type="nucleotide sequence ID" value="NZ_JACJIQ010000007.1"/>
</dbReference>